<proteinExistence type="predicted"/>
<sequence length="96" mass="10485">MSRRHDKAPSGWHRSRPLESSPGGATAPRYRGTHGNAAEPLALERLRVYAAGVVYHGAAIARGDDGPHYPALLVLLERLQAEAARLYHGRRRGGRP</sequence>
<comment type="caution">
    <text evidence="2">The sequence shown here is derived from an EMBL/GenBank/DDBJ whole genome shotgun (WGS) entry which is preliminary data.</text>
</comment>
<organism evidence="2 3">
    <name type="scientific">Plasticicumulans lactativorans</name>
    <dbReference type="NCBI Taxonomy" id="1133106"/>
    <lineage>
        <taxon>Bacteria</taxon>
        <taxon>Pseudomonadati</taxon>
        <taxon>Pseudomonadota</taxon>
        <taxon>Gammaproteobacteria</taxon>
        <taxon>Candidatus Competibacteraceae</taxon>
        <taxon>Plasticicumulans</taxon>
    </lineage>
</organism>
<evidence type="ECO:0000313" key="3">
    <source>
        <dbReference type="Proteomes" id="UP000295765"/>
    </source>
</evidence>
<dbReference type="Proteomes" id="UP000295765">
    <property type="component" value="Unassembled WGS sequence"/>
</dbReference>
<feature type="region of interest" description="Disordered" evidence="1">
    <location>
        <begin position="1"/>
        <end position="36"/>
    </location>
</feature>
<name>A0A4R2LTG7_9GAMM</name>
<keyword evidence="3" id="KW-1185">Reference proteome</keyword>
<evidence type="ECO:0000313" key="2">
    <source>
        <dbReference type="EMBL" id="TCO83082.1"/>
    </source>
</evidence>
<dbReference type="RefSeq" id="WP_132538812.1">
    <property type="nucleotide sequence ID" value="NZ_SLWY01000003.1"/>
</dbReference>
<dbReference type="EMBL" id="SLWY01000003">
    <property type="protein sequence ID" value="TCO83082.1"/>
    <property type="molecule type" value="Genomic_DNA"/>
</dbReference>
<gene>
    <name evidence="2" type="ORF">EV699_103131</name>
</gene>
<dbReference type="AlphaFoldDB" id="A0A4R2LTG7"/>
<reference evidence="2 3" key="1">
    <citation type="submission" date="2019-03" db="EMBL/GenBank/DDBJ databases">
        <title>Genomic Encyclopedia of Type Strains, Phase IV (KMG-IV): sequencing the most valuable type-strain genomes for metagenomic binning, comparative biology and taxonomic classification.</title>
        <authorList>
            <person name="Goeker M."/>
        </authorList>
    </citation>
    <scope>NUCLEOTIDE SEQUENCE [LARGE SCALE GENOMIC DNA]</scope>
    <source>
        <strain evidence="2 3">DSM 25287</strain>
    </source>
</reference>
<accession>A0A4R2LTG7</accession>
<evidence type="ECO:0000256" key="1">
    <source>
        <dbReference type="SAM" id="MobiDB-lite"/>
    </source>
</evidence>
<protein>
    <submittedName>
        <fullName evidence="2">Uncharacterized protein</fullName>
    </submittedName>
</protein>